<sequence length="115" mass="12316">MTRPLLIVGSAASLWDDLAALGVWPGPVMAVNRAGAFHQGRLDHWVSLHPDQLGAFMAERVARGGDLSMTTWCQKEHAGVRVDRVEAALDRTGSSGLFAVRIALQRLGHNPAGPP</sequence>
<dbReference type="OrthoDB" id="8449400at2"/>
<dbReference type="Proteomes" id="UP000324927">
    <property type="component" value="Unassembled WGS sequence"/>
</dbReference>
<gene>
    <name evidence="1" type="ORF">FZ942_25850</name>
</gene>
<dbReference type="AlphaFoldDB" id="A0A5A9GEX6"/>
<reference evidence="1 2" key="1">
    <citation type="submission" date="2019-08" db="EMBL/GenBank/DDBJ databases">
        <authorList>
            <person name="Grouzdev D."/>
            <person name="Tikhonova E."/>
            <person name="Kravchenko I."/>
        </authorList>
    </citation>
    <scope>NUCLEOTIDE SEQUENCE [LARGE SCALE GENOMIC DNA]</scope>
    <source>
        <strain evidence="1 2">59b</strain>
    </source>
</reference>
<comment type="caution">
    <text evidence="1">The sequence shown here is derived from an EMBL/GenBank/DDBJ whole genome shotgun (WGS) entry which is preliminary data.</text>
</comment>
<evidence type="ECO:0000313" key="2">
    <source>
        <dbReference type="Proteomes" id="UP000324927"/>
    </source>
</evidence>
<keyword evidence="2" id="KW-1185">Reference proteome</keyword>
<name>A0A5A9GEX6_AZOLI</name>
<dbReference type="EMBL" id="VTTN01000013">
    <property type="protein sequence ID" value="KAA0592951.1"/>
    <property type="molecule type" value="Genomic_DNA"/>
</dbReference>
<organism evidence="1 2">
    <name type="scientific">Azospirillum lipoferum</name>
    <dbReference type="NCBI Taxonomy" id="193"/>
    <lineage>
        <taxon>Bacteria</taxon>
        <taxon>Pseudomonadati</taxon>
        <taxon>Pseudomonadota</taxon>
        <taxon>Alphaproteobacteria</taxon>
        <taxon>Rhodospirillales</taxon>
        <taxon>Azospirillaceae</taxon>
        <taxon>Azospirillum</taxon>
    </lineage>
</organism>
<dbReference type="RefSeq" id="WP_149233945.1">
    <property type="nucleotide sequence ID" value="NZ_JALJXJ010000015.1"/>
</dbReference>
<evidence type="ECO:0000313" key="1">
    <source>
        <dbReference type="EMBL" id="KAA0592951.1"/>
    </source>
</evidence>
<accession>A0A5A9GEX6</accession>
<protein>
    <submittedName>
        <fullName evidence="1">Uncharacterized protein</fullName>
    </submittedName>
</protein>
<proteinExistence type="predicted"/>